<reference evidence="7 8" key="1">
    <citation type="submission" date="2020-04" db="EMBL/GenBank/DDBJ databases">
        <title>MicrobeNet Type strains.</title>
        <authorList>
            <person name="Nicholson A.C."/>
        </authorList>
    </citation>
    <scope>NUCLEOTIDE SEQUENCE [LARGE SCALE GENOMIC DNA]</scope>
    <source>
        <strain evidence="7 8">JCM 12354</strain>
    </source>
</reference>
<dbReference type="PROSITE" id="PS51257">
    <property type="entry name" value="PROKAR_LIPOPROTEIN"/>
    <property type="match status" value="1"/>
</dbReference>
<dbReference type="Pfam" id="PF01497">
    <property type="entry name" value="Peripla_BP_2"/>
    <property type="match status" value="1"/>
</dbReference>
<dbReference type="GO" id="GO:1901678">
    <property type="term" value="P:iron coordination entity transport"/>
    <property type="evidence" value="ECO:0007669"/>
    <property type="project" value="UniProtKB-ARBA"/>
</dbReference>
<accession>A0A846Y6X9</accession>
<dbReference type="PANTHER" id="PTHR30532:SF24">
    <property type="entry name" value="FERRIC ENTEROBACTIN-BINDING PERIPLASMIC PROTEIN FEPB"/>
    <property type="match status" value="1"/>
</dbReference>
<evidence type="ECO:0000256" key="2">
    <source>
        <dbReference type="ARBA" id="ARBA00008814"/>
    </source>
</evidence>
<dbReference type="InterPro" id="IPR051313">
    <property type="entry name" value="Bact_iron-sidero_bind"/>
</dbReference>
<feature type="chain" id="PRO_5032653740" evidence="5">
    <location>
        <begin position="24"/>
        <end position="319"/>
    </location>
</feature>
<dbReference type="GO" id="GO:0030288">
    <property type="term" value="C:outer membrane-bounded periplasmic space"/>
    <property type="evidence" value="ECO:0007669"/>
    <property type="project" value="TreeGrafter"/>
</dbReference>
<evidence type="ECO:0000256" key="5">
    <source>
        <dbReference type="SAM" id="SignalP"/>
    </source>
</evidence>
<keyword evidence="8" id="KW-1185">Reference proteome</keyword>
<name>A0A846Y6X9_9NOCA</name>
<sequence>MRTAWRRTSLIVLAFGLAATAVACGSGDEAGSGDGATITHSMGETVVEGTPERVVVIGNQWLETALALGVKPVGYLVPGMAPNMTVPWIPDNALEGSKQLSAAGDLVEQIAALEPDLILGANYLMDQARYDQFSNLAPTIGTVTAAQVDPWQDEVTTLGKAMHKEAEADKVVADVNGRIDAVAAKYPKLKEKTFLTCMLTTPTQLMVMADPKDGSAQTFTRIGLTMPEKLVAEAPAGGRLSLSPERLGDLTSDLLICGAAPGLQDKFTQLPGYADLPSVRQNGISFVDMATINAVNVPTALSVPYVLDKLDPTFANVGK</sequence>
<evidence type="ECO:0000313" key="7">
    <source>
        <dbReference type="EMBL" id="NKY52439.1"/>
    </source>
</evidence>
<dbReference type="Proteomes" id="UP000565711">
    <property type="component" value="Unassembled WGS sequence"/>
</dbReference>
<dbReference type="PANTHER" id="PTHR30532">
    <property type="entry name" value="IRON III DICITRATE-BINDING PERIPLASMIC PROTEIN"/>
    <property type="match status" value="1"/>
</dbReference>
<keyword evidence="4 5" id="KW-0732">Signal</keyword>
<feature type="domain" description="Fe/B12 periplasmic-binding" evidence="6">
    <location>
        <begin position="53"/>
        <end position="318"/>
    </location>
</feature>
<comment type="caution">
    <text evidence="7">The sequence shown here is derived from an EMBL/GenBank/DDBJ whole genome shotgun (WGS) entry which is preliminary data.</text>
</comment>
<proteinExistence type="inferred from homology"/>
<evidence type="ECO:0000256" key="3">
    <source>
        <dbReference type="ARBA" id="ARBA00022448"/>
    </source>
</evidence>
<protein>
    <submittedName>
        <fullName evidence="7">ABC transporter substrate-binding protein</fullName>
    </submittedName>
</protein>
<gene>
    <name evidence="7" type="ORF">HGA08_19720</name>
</gene>
<dbReference type="PROSITE" id="PS50983">
    <property type="entry name" value="FE_B12_PBP"/>
    <property type="match status" value="1"/>
</dbReference>
<comment type="similarity">
    <text evidence="2">Belongs to the bacterial solute-binding protein 8 family.</text>
</comment>
<dbReference type="InterPro" id="IPR002491">
    <property type="entry name" value="ABC_transptr_periplasmic_BD"/>
</dbReference>
<evidence type="ECO:0000256" key="1">
    <source>
        <dbReference type="ARBA" id="ARBA00004196"/>
    </source>
</evidence>
<evidence type="ECO:0000259" key="6">
    <source>
        <dbReference type="PROSITE" id="PS50983"/>
    </source>
</evidence>
<dbReference type="SUPFAM" id="SSF53807">
    <property type="entry name" value="Helical backbone' metal receptor"/>
    <property type="match status" value="1"/>
</dbReference>
<comment type="subcellular location">
    <subcellularLocation>
        <location evidence="1">Cell envelope</location>
    </subcellularLocation>
</comment>
<evidence type="ECO:0000313" key="8">
    <source>
        <dbReference type="Proteomes" id="UP000565711"/>
    </source>
</evidence>
<dbReference type="Gene3D" id="3.40.50.1980">
    <property type="entry name" value="Nitrogenase molybdenum iron protein domain"/>
    <property type="match status" value="2"/>
</dbReference>
<organism evidence="7 8">
    <name type="scientific">Nocardia vermiculata</name>
    <dbReference type="NCBI Taxonomy" id="257274"/>
    <lineage>
        <taxon>Bacteria</taxon>
        <taxon>Bacillati</taxon>
        <taxon>Actinomycetota</taxon>
        <taxon>Actinomycetes</taxon>
        <taxon>Mycobacteriales</taxon>
        <taxon>Nocardiaceae</taxon>
        <taxon>Nocardia</taxon>
    </lineage>
</organism>
<keyword evidence="3" id="KW-0813">Transport</keyword>
<evidence type="ECO:0000256" key="4">
    <source>
        <dbReference type="ARBA" id="ARBA00022729"/>
    </source>
</evidence>
<feature type="signal peptide" evidence="5">
    <location>
        <begin position="1"/>
        <end position="23"/>
    </location>
</feature>
<dbReference type="AlphaFoldDB" id="A0A846Y6X9"/>
<dbReference type="EMBL" id="JAAXOP010000011">
    <property type="protein sequence ID" value="NKY52439.1"/>
    <property type="molecule type" value="Genomic_DNA"/>
</dbReference>